<dbReference type="KEGG" id="cim:CIMG_11055"/>
<dbReference type="Proteomes" id="UP000001261">
    <property type="component" value="Unassembled WGS sequence"/>
</dbReference>
<dbReference type="RefSeq" id="XP_012213642.1">
    <property type="nucleotide sequence ID" value="XM_012358219.1"/>
</dbReference>
<dbReference type="AlphaFoldDB" id="A0A0D8JWD2"/>
<dbReference type="VEuPathDB" id="FungiDB:CIMG_11055"/>
<keyword evidence="2" id="KW-1185">Reference proteome</keyword>
<reference evidence="2" key="1">
    <citation type="journal article" date="2009" name="Genome Res.">
        <title>Comparative genomic analyses of the human fungal pathogens Coccidioides and their relatives.</title>
        <authorList>
            <person name="Sharpton T.J."/>
            <person name="Stajich J.E."/>
            <person name="Rounsley S.D."/>
            <person name="Gardner M.J."/>
            <person name="Wortman J.R."/>
            <person name="Jordar V.S."/>
            <person name="Maiti R."/>
            <person name="Kodira C.D."/>
            <person name="Neafsey D.E."/>
            <person name="Zeng Q."/>
            <person name="Hung C.-Y."/>
            <person name="McMahan C."/>
            <person name="Muszewska A."/>
            <person name="Grynberg M."/>
            <person name="Mandel M.A."/>
            <person name="Kellner E.M."/>
            <person name="Barker B.M."/>
            <person name="Galgiani J.N."/>
            <person name="Orbach M.J."/>
            <person name="Kirkland T.N."/>
            <person name="Cole G.T."/>
            <person name="Henn M.R."/>
            <person name="Birren B.W."/>
            <person name="Taylor J.W."/>
        </authorList>
    </citation>
    <scope>NUCLEOTIDE SEQUENCE [LARGE SCALE GENOMIC DNA]</scope>
    <source>
        <strain evidence="2">RS</strain>
    </source>
</reference>
<evidence type="ECO:0000313" key="1">
    <source>
        <dbReference type="EMBL" id="KJF61449.1"/>
    </source>
</evidence>
<gene>
    <name evidence="1" type="ORF">CIMG_11055</name>
</gene>
<dbReference type="InParanoid" id="A0A0D8JWD2"/>
<dbReference type="GeneID" id="24163545"/>
<evidence type="ECO:0000313" key="2">
    <source>
        <dbReference type="Proteomes" id="UP000001261"/>
    </source>
</evidence>
<organism evidence="1 2">
    <name type="scientific">Coccidioides immitis (strain RS)</name>
    <name type="common">Valley fever fungus</name>
    <dbReference type="NCBI Taxonomy" id="246410"/>
    <lineage>
        <taxon>Eukaryota</taxon>
        <taxon>Fungi</taxon>
        <taxon>Dikarya</taxon>
        <taxon>Ascomycota</taxon>
        <taxon>Pezizomycotina</taxon>
        <taxon>Eurotiomycetes</taxon>
        <taxon>Eurotiomycetidae</taxon>
        <taxon>Onygenales</taxon>
        <taxon>Onygenaceae</taxon>
        <taxon>Coccidioides</taxon>
    </lineage>
</organism>
<reference evidence="2" key="2">
    <citation type="journal article" date="2010" name="Genome Res.">
        <title>Population genomic sequencing of Coccidioides fungi reveals recent hybridization and transposon control.</title>
        <authorList>
            <person name="Neafsey D.E."/>
            <person name="Barker B.M."/>
            <person name="Sharpton T.J."/>
            <person name="Stajich J.E."/>
            <person name="Park D.J."/>
            <person name="Whiston E."/>
            <person name="Hung C.-Y."/>
            <person name="McMahan C."/>
            <person name="White J."/>
            <person name="Sykes S."/>
            <person name="Heiman D."/>
            <person name="Young S."/>
            <person name="Zeng Q."/>
            <person name="Abouelleil A."/>
            <person name="Aftuck L."/>
            <person name="Bessette D."/>
            <person name="Brown A."/>
            <person name="FitzGerald M."/>
            <person name="Lui A."/>
            <person name="Macdonald J.P."/>
            <person name="Priest M."/>
            <person name="Orbach M.J."/>
            <person name="Galgiani J.N."/>
            <person name="Kirkland T.N."/>
            <person name="Cole G.T."/>
            <person name="Birren B.W."/>
            <person name="Henn M.R."/>
            <person name="Taylor J.W."/>
            <person name="Rounsley S.D."/>
        </authorList>
    </citation>
    <scope>GENOME REANNOTATION</scope>
    <source>
        <strain evidence="2">RS</strain>
    </source>
</reference>
<name>A0A0D8JWD2_COCIM</name>
<sequence length="71" mass="7996">MRTLIGLATGRLQFSHLYHGSSHPALLPWCSLFRVFFEDGHSRAPEYSVQVNAELRQTGKITAPKAKITTR</sequence>
<accession>A0A0D8JWD2</accession>
<protein>
    <submittedName>
        <fullName evidence="1">Uncharacterized protein</fullName>
    </submittedName>
</protein>
<proteinExistence type="predicted"/>
<dbReference type="EMBL" id="GG704916">
    <property type="protein sequence ID" value="KJF61449.1"/>
    <property type="molecule type" value="Genomic_DNA"/>
</dbReference>